<evidence type="ECO:0000313" key="3">
    <source>
        <dbReference type="Proteomes" id="UP000729402"/>
    </source>
</evidence>
<sequence length="109" mass="11693">MMGAHGMASLERMAGLPAMRRSGRCAQEFSIPIPRHGTLLPLALALALAVVQSEAAAFATPAGSIVRQLSSVVEWPRGPSSSSQAPKQPSHSQYAERRRLWSVANLLLF</sequence>
<dbReference type="Proteomes" id="UP000729402">
    <property type="component" value="Unassembled WGS sequence"/>
</dbReference>
<evidence type="ECO:0000256" key="1">
    <source>
        <dbReference type="SAM" id="MobiDB-lite"/>
    </source>
</evidence>
<feature type="region of interest" description="Disordered" evidence="1">
    <location>
        <begin position="75"/>
        <end position="94"/>
    </location>
</feature>
<evidence type="ECO:0000313" key="2">
    <source>
        <dbReference type="EMBL" id="KAG8058552.1"/>
    </source>
</evidence>
<reference evidence="2" key="1">
    <citation type="journal article" date="2021" name="bioRxiv">
        <title>Whole Genome Assembly and Annotation of Northern Wild Rice, Zizania palustris L., Supports a Whole Genome Duplication in the Zizania Genus.</title>
        <authorList>
            <person name="Haas M."/>
            <person name="Kono T."/>
            <person name="Macchietto M."/>
            <person name="Millas R."/>
            <person name="McGilp L."/>
            <person name="Shao M."/>
            <person name="Duquette J."/>
            <person name="Hirsch C.N."/>
            <person name="Kimball J."/>
        </authorList>
    </citation>
    <scope>NUCLEOTIDE SEQUENCE</scope>
    <source>
        <tissue evidence="2">Fresh leaf tissue</tissue>
    </source>
</reference>
<gene>
    <name evidence="2" type="ORF">GUJ93_ZPchr0002g23900</name>
</gene>
<organism evidence="2 3">
    <name type="scientific">Zizania palustris</name>
    <name type="common">Northern wild rice</name>
    <dbReference type="NCBI Taxonomy" id="103762"/>
    <lineage>
        <taxon>Eukaryota</taxon>
        <taxon>Viridiplantae</taxon>
        <taxon>Streptophyta</taxon>
        <taxon>Embryophyta</taxon>
        <taxon>Tracheophyta</taxon>
        <taxon>Spermatophyta</taxon>
        <taxon>Magnoliopsida</taxon>
        <taxon>Liliopsida</taxon>
        <taxon>Poales</taxon>
        <taxon>Poaceae</taxon>
        <taxon>BOP clade</taxon>
        <taxon>Oryzoideae</taxon>
        <taxon>Oryzeae</taxon>
        <taxon>Zizaniinae</taxon>
        <taxon>Zizania</taxon>
    </lineage>
</organism>
<protein>
    <submittedName>
        <fullName evidence="2">Uncharacterized protein</fullName>
    </submittedName>
</protein>
<feature type="compositionally biased region" description="Low complexity" evidence="1">
    <location>
        <begin position="79"/>
        <end position="93"/>
    </location>
</feature>
<dbReference type="AlphaFoldDB" id="A0A8J5S7R2"/>
<dbReference type="EMBL" id="JAAALK010000287">
    <property type="protein sequence ID" value="KAG8058552.1"/>
    <property type="molecule type" value="Genomic_DNA"/>
</dbReference>
<keyword evidence="3" id="KW-1185">Reference proteome</keyword>
<accession>A0A8J5S7R2</accession>
<name>A0A8J5S7R2_ZIZPA</name>
<comment type="caution">
    <text evidence="2">The sequence shown here is derived from an EMBL/GenBank/DDBJ whole genome shotgun (WGS) entry which is preliminary data.</text>
</comment>
<proteinExistence type="predicted"/>
<reference evidence="2" key="2">
    <citation type="submission" date="2021-02" db="EMBL/GenBank/DDBJ databases">
        <authorList>
            <person name="Kimball J.A."/>
            <person name="Haas M.W."/>
            <person name="Macchietto M."/>
            <person name="Kono T."/>
            <person name="Duquette J."/>
            <person name="Shao M."/>
        </authorList>
    </citation>
    <scope>NUCLEOTIDE SEQUENCE</scope>
    <source>
        <tissue evidence="2">Fresh leaf tissue</tissue>
    </source>
</reference>